<dbReference type="AlphaFoldDB" id="A0A0F9UBN2"/>
<organism evidence="1">
    <name type="scientific">marine sediment metagenome</name>
    <dbReference type="NCBI Taxonomy" id="412755"/>
    <lineage>
        <taxon>unclassified sequences</taxon>
        <taxon>metagenomes</taxon>
        <taxon>ecological metagenomes</taxon>
    </lineage>
</organism>
<proteinExistence type="predicted"/>
<dbReference type="InterPro" id="IPR025048">
    <property type="entry name" value="DUF3987"/>
</dbReference>
<protein>
    <recommendedName>
        <fullName evidence="2">Primase C-terminal 2 domain-containing protein</fullName>
    </recommendedName>
</protein>
<evidence type="ECO:0008006" key="2">
    <source>
        <dbReference type="Google" id="ProtNLM"/>
    </source>
</evidence>
<reference evidence="1" key="1">
    <citation type="journal article" date="2015" name="Nature">
        <title>Complex archaea that bridge the gap between prokaryotes and eukaryotes.</title>
        <authorList>
            <person name="Spang A."/>
            <person name="Saw J.H."/>
            <person name="Jorgensen S.L."/>
            <person name="Zaremba-Niedzwiedzka K."/>
            <person name="Martijn J."/>
            <person name="Lind A.E."/>
            <person name="van Eijk R."/>
            <person name="Schleper C."/>
            <person name="Guy L."/>
            <person name="Ettema T.J."/>
        </authorList>
    </citation>
    <scope>NUCLEOTIDE SEQUENCE</scope>
</reference>
<accession>A0A0F9UBN2</accession>
<sequence length="399" mass="45374">MARALSDWISYYIEYTDDTEPPESYHIWTAISLIAGSLERKVCMPWGHSKIYPNLYIILVGPSGRTRKGVAMDIGQDIFTEAGGKTTADSMTKEKLIQVFKNSINNYENPVSGFIEFHCSLTTFSKELSVFLGQKDIGFIADLTDWYDSHDSWRYETKGKGDDHIHGICYNLLGGTASDWFSSMLPLEAIGGGFTARIIFVSEENKKKTVSRPRISDQNLRKILIADLQKIKNLAGEFKFTEEAEQIYVDWYESEDKKMGNGEYPIADPRFNSYCERRATHIKKIGMVLSASHSDDLIVGIDDFNRALTILEKTEKKMYRVFGGLGSSLTGAVLQKIIMFLAVNKKVKRSQILEKFKFDITTVQLQEIETALQQMKYARIEMVDNNSDRLYTYIGPPIL</sequence>
<dbReference type="Pfam" id="PF13148">
    <property type="entry name" value="DUF3987"/>
    <property type="match status" value="1"/>
</dbReference>
<dbReference type="EMBL" id="LAZR01000751">
    <property type="protein sequence ID" value="KKN58671.1"/>
    <property type="molecule type" value="Genomic_DNA"/>
</dbReference>
<gene>
    <name evidence="1" type="ORF">LCGC14_0549630</name>
</gene>
<evidence type="ECO:0000313" key="1">
    <source>
        <dbReference type="EMBL" id="KKN58671.1"/>
    </source>
</evidence>
<name>A0A0F9UBN2_9ZZZZ</name>
<comment type="caution">
    <text evidence="1">The sequence shown here is derived from an EMBL/GenBank/DDBJ whole genome shotgun (WGS) entry which is preliminary data.</text>
</comment>